<feature type="region of interest" description="Disordered" evidence="1">
    <location>
        <begin position="384"/>
        <end position="407"/>
    </location>
</feature>
<dbReference type="InterPro" id="IPR035992">
    <property type="entry name" value="Ricin_B-like_lectins"/>
</dbReference>
<dbReference type="Proteomes" id="UP000006514">
    <property type="component" value="Unassembled WGS sequence"/>
</dbReference>
<dbReference type="AlphaFoldDB" id="J0CWN2"/>
<dbReference type="EMBL" id="JH687907">
    <property type="protein sequence ID" value="EJD35057.1"/>
    <property type="molecule type" value="Genomic_DNA"/>
</dbReference>
<sequence length="474" mass="52179">MLTGVAGDKQVQTIELDWEDDEAKLDSSNYNLDSTDGEACLIHGRLFGTHSREAQCLIAKNMERITELVLQCDIKYLFRDQLKADMLETLSLRCFAHDGRLPEAPNLKELHIHFERDGKPAIEIYLCVDNLLGVVYPKLELVKFCHSGQLEVGSLPYSLRDVHLTNLGEAFEFVPPALVVPDIKLLLHGRYAGHVPLTAALRACASAGFPPTTKWTMVVSRSVIVTTGPDSNSKCTVRVPQKDMPNFPLAIGHFLRWSHQDCPPQRPGNVGVGLEFSDIRTVWDDLRGRIWQTNTSESRLRGISEEYTDRLVKIAGSMSRARAEPVSGHSPLNHQDNDVLSTALVIVVTLAAGAIARSYNDTAALPAPGRLYHIVNQETGLRFDISGSHSEPRTPVLGYPPNEGDNQKGNGLTAETFKTGFNVTEFGSATGFTITIPLTNPLLAVTTTTDASQLTLEVRDATNNLQVWTFQEVA</sequence>
<evidence type="ECO:0000313" key="2">
    <source>
        <dbReference type="EMBL" id="EJD35057.1"/>
    </source>
</evidence>
<dbReference type="KEGG" id="adl:AURDEDRAFT_130842"/>
<reference evidence="3" key="1">
    <citation type="journal article" date="2012" name="Science">
        <title>The Paleozoic origin of enzymatic lignin decomposition reconstructed from 31 fungal genomes.</title>
        <authorList>
            <person name="Floudas D."/>
            <person name="Binder M."/>
            <person name="Riley R."/>
            <person name="Barry K."/>
            <person name="Blanchette R.A."/>
            <person name="Henrissat B."/>
            <person name="Martinez A.T."/>
            <person name="Otillar R."/>
            <person name="Spatafora J.W."/>
            <person name="Yadav J.S."/>
            <person name="Aerts A."/>
            <person name="Benoit I."/>
            <person name="Boyd A."/>
            <person name="Carlson A."/>
            <person name="Copeland A."/>
            <person name="Coutinho P.M."/>
            <person name="de Vries R.P."/>
            <person name="Ferreira P."/>
            <person name="Findley K."/>
            <person name="Foster B."/>
            <person name="Gaskell J."/>
            <person name="Glotzer D."/>
            <person name="Gorecki P."/>
            <person name="Heitman J."/>
            <person name="Hesse C."/>
            <person name="Hori C."/>
            <person name="Igarashi K."/>
            <person name="Jurgens J.A."/>
            <person name="Kallen N."/>
            <person name="Kersten P."/>
            <person name="Kohler A."/>
            <person name="Kuees U."/>
            <person name="Kumar T.K.A."/>
            <person name="Kuo A."/>
            <person name="LaButti K."/>
            <person name="Larrondo L.F."/>
            <person name="Lindquist E."/>
            <person name="Ling A."/>
            <person name="Lombard V."/>
            <person name="Lucas S."/>
            <person name="Lundell T."/>
            <person name="Martin R."/>
            <person name="McLaughlin D.J."/>
            <person name="Morgenstern I."/>
            <person name="Morin E."/>
            <person name="Murat C."/>
            <person name="Nagy L.G."/>
            <person name="Nolan M."/>
            <person name="Ohm R.A."/>
            <person name="Patyshakuliyeva A."/>
            <person name="Rokas A."/>
            <person name="Ruiz-Duenas F.J."/>
            <person name="Sabat G."/>
            <person name="Salamov A."/>
            <person name="Samejima M."/>
            <person name="Schmutz J."/>
            <person name="Slot J.C."/>
            <person name="St John F."/>
            <person name="Stenlid J."/>
            <person name="Sun H."/>
            <person name="Sun S."/>
            <person name="Syed K."/>
            <person name="Tsang A."/>
            <person name="Wiebenga A."/>
            <person name="Young D."/>
            <person name="Pisabarro A."/>
            <person name="Eastwood D.C."/>
            <person name="Martin F."/>
            <person name="Cullen D."/>
            <person name="Grigoriev I.V."/>
            <person name="Hibbett D.S."/>
        </authorList>
    </citation>
    <scope>NUCLEOTIDE SEQUENCE [LARGE SCALE GENOMIC DNA]</scope>
    <source>
        <strain evidence="3">TFB10046</strain>
    </source>
</reference>
<protein>
    <submittedName>
        <fullName evidence="2">Uncharacterized protein</fullName>
    </submittedName>
</protein>
<dbReference type="InParanoid" id="J0CWN2"/>
<accession>J0CWN2</accession>
<gene>
    <name evidence="2" type="ORF">AURDEDRAFT_130842</name>
</gene>
<evidence type="ECO:0000313" key="3">
    <source>
        <dbReference type="Proteomes" id="UP000006514"/>
    </source>
</evidence>
<proteinExistence type="predicted"/>
<organism evidence="2 3">
    <name type="scientific">Auricularia subglabra (strain TFB-10046 / SS5)</name>
    <name type="common">White-rot fungus</name>
    <name type="synonym">Auricularia delicata (strain TFB10046)</name>
    <dbReference type="NCBI Taxonomy" id="717982"/>
    <lineage>
        <taxon>Eukaryota</taxon>
        <taxon>Fungi</taxon>
        <taxon>Dikarya</taxon>
        <taxon>Basidiomycota</taxon>
        <taxon>Agaricomycotina</taxon>
        <taxon>Agaricomycetes</taxon>
        <taxon>Auriculariales</taxon>
        <taxon>Auriculariaceae</taxon>
        <taxon>Auricularia</taxon>
    </lineage>
</organism>
<dbReference type="SUPFAM" id="SSF50370">
    <property type="entry name" value="Ricin B-like lectins"/>
    <property type="match status" value="1"/>
</dbReference>
<name>J0CWN2_AURST</name>
<keyword evidence="3" id="KW-1185">Reference proteome</keyword>
<evidence type="ECO:0000256" key="1">
    <source>
        <dbReference type="SAM" id="MobiDB-lite"/>
    </source>
</evidence>